<dbReference type="Pfam" id="PF00903">
    <property type="entry name" value="Glyoxalase"/>
    <property type="match status" value="1"/>
</dbReference>
<keyword evidence="2" id="KW-0456">Lyase</keyword>
<dbReference type="GO" id="GO:0016829">
    <property type="term" value="F:lyase activity"/>
    <property type="evidence" value="ECO:0007669"/>
    <property type="project" value="UniProtKB-KW"/>
</dbReference>
<dbReference type="PANTHER" id="PTHR21366:SF14">
    <property type="entry name" value="GLYOXALASE DOMAIN-CONTAINING PROTEIN 5"/>
    <property type="match status" value="1"/>
</dbReference>
<organism evidence="2 3">
    <name type="scientific">Clostridium chromiireducens</name>
    <dbReference type="NCBI Taxonomy" id="225345"/>
    <lineage>
        <taxon>Bacteria</taxon>
        <taxon>Bacillati</taxon>
        <taxon>Bacillota</taxon>
        <taxon>Clostridia</taxon>
        <taxon>Eubacteriales</taxon>
        <taxon>Clostridiaceae</taxon>
        <taxon>Clostridium</taxon>
    </lineage>
</organism>
<dbReference type="AlphaFoldDB" id="A0A1V4IGD0"/>
<feature type="domain" description="VOC" evidence="1">
    <location>
        <begin position="5"/>
        <end position="132"/>
    </location>
</feature>
<dbReference type="RefSeq" id="WP_079441400.1">
    <property type="nucleotide sequence ID" value="NZ_MZGT01000061.1"/>
</dbReference>
<proteinExistence type="predicted"/>
<name>A0A1V4IGD0_9CLOT</name>
<evidence type="ECO:0000313" key="2">
    <source>
        <dbReference type="EMBL" id="OPJ58715.1"/>
    </source>
</evidence>
<gene>
    <name evidence="2" type="ORF">CLCHR_37380</name>
</gene>
<dbReference type="SUPFAM" id="SSF54593">
    <property type="entry name" value="Glyoxalase/Bleomycin resistance protein/Dihydroxybiphenyl dioxygenase"/>
    <property type="match status" value="1"/>
</dbReference>
<protein>
    <submittedName>
        <fullName evidence="2">Putative lyase</fullName>
    </submittedName>
</protein>
<comment type="caution">
    <text evidence="2">The sequence shown here is derived from an EMBL/GenBank/DDBJ whole genome shotgun (WGS) entry which is preliminary data.</text>
</comment>
<evidence type="ECO:0000313" key="3">
    <source>
        <dbReference type="Proteomes" id="UP000191056"/>
    </source>
</evidence>
<evidence type="ECO:0000259" key="1">
    <source>
        <dbReference type="PROSITE" id="PS51819"/>
    </source>
</evidence>
<sequence length="135" mass="16089">MGIKSMHHVCIQTSNYKKSLEFYTKILEFEVVQETKDFHGRDFNTWLKLGEFMIELQTSKKEDTLIKWNKLNEGIVHMCFLVDNVNEEFNRIKSLGYDNFKLKNNEIIYKVEDSFLFKIKAPEGTEVEIRDKNKI</sequence>
<keyword evidence="3" id="KW-1185">Reference proteome</keyword>
<dbReference type="STRING" id="225345.CLCHR_37380"/>
<dbReference type="InterPro" id="IPR004360">
    <property type="entry name" value="Glyas_Fos-R_dOase_dom"/>
</dbReference>
<dbReference type="PANTHER" id="PTHR21366">
    <property type="entry name" value="GLYOXALASE FAMILY PROTEIN"/>
    <property type="match status" value="1"/>
</dbReference>
<dbReference type="Proteomes" id="UP000191056">
    <property type="component" value="Unassembled WGS sequence"/>
</dbReference>
<dbReference type="EMBL" id="MZGT01000061">
    <property type="protein sequence ID" value="OPJ58715.1"/>
    <property type="molecule type" value="Genomic_DNA"/>
</dbReference>
<dbReference type="Gene3D" id="3.10.180.10">
    <property type="entry name" value="2,3-Dihydroxybiphenyl 1,2-Dioxygenase, domain 1"/>
    <property type="match status" value="1"/>
</dbReference>
<reference evidence="2 3" key="1">
    <citation type="submission" date="2017-03" db="EMBL/GenBank/DDBJ databases">
        <title>Genome sequence of Clostridium chromiireducens DSM 23318.</title>
        <authorList>
            <person name="Poehlein A."/>
            <person name="Daniel R."/>
        </authorList>
    </citation>
    <scope>NUCLEOTIDE SEQUENCE [LARGE SCALE GENOMIC DNA]</scope>
    <source>
        <strain evidence="2 3">DSM 23318</strain>
    </source>
</reference>
<dbReference type="PROSITE" id="PS51819">
    <property type="entry name" value="VOC"/>
    <property type="match status" value="1"/>
</dbReference>
<dbReference type="InterPro" id="IPR037523">
    <property type="entry name" value="VOC_core"/>
</dbReference>
<dbReference type="InterPro" id="IPR029068">
    <property type="entry name" value="Glyas_Bleomycin-R_OHBP_Dase"/>
</dbReference>
<dbReference type="InterPro" id="IPR050383">
    <property type="entry name" value="GlyoxalaseI/FosfomycinResist"/>
</dbReference>
<accession>A0A1V4IGD0</accession>
<dbReference type="OrthoDB" id="9788468at2"/>